<comment type="caution">
    <text evidence="1">The sequence shown here is derived from an EMBL/GenBank/DDBJ whole genome shotgun (WGS) entry which is preliminary data.</text>
</comment>
<gene>
    <name evidence="1" type="ORF">VI08_20350</name>
</gene>
<protein>
    <submittedName>
        <fullName evidence="1">Uncharacterized protein</fullName>
    </submittedName>
</protein>
<dbReference type="OrthoDB" id="5957450at2"/>
<dbReference type="Proteomes" id="UP000033651">
    <property type="component" value="Unassembled WGS sequence"/>
</dbReference>
<evidence type="ECO:0000313" key="2">
    <source>
        <dbReference type="Proteomes" id="UP000033651"/>
    </source>
</evidence>
<accession>A0A0F3K0L4</accession>
<dbReference type="AlphaFoldDB" id="A0A0F3K0L4"/>
<dbReference type="EMBL" id="JZRB01000101">
    <property type="protein sequence ID" value="KJV24711.1"/>
    <property type="molecule type" value="Genomic_DNA"/>
</dbReference>
<dbReference type="RefSeq" id="WP_045831473.1">
    <property type="nucleotide sequence ID" value="NZ_JZRB01000101.1"/>
</dbReference>
<reference evidence="1 2" key="1">
    <citation type="submission" date="2015-03" db="EMBL/GenBank/DDBJ databases">
        <title>Draft genome sequence of Luteibacter yeojuensis strain SU11.</title>
        <authorList>
            <person name="Sulaiman J."/>
            <person name="Priya K."/>
            <person name="Chan K.-G."/>
        </authorList>
    </citation>
    <scope>NUCLEOTIDE SEQUENCE [LARGE SCALE GENOMIC DNA]</scope>
    <source>
        <strain evidence="1 2">SU11</strain>
    </source>
</reference>
<evidence type="ECO:0000313" key="1">
    <source>
        <dbReference type="EMBL" id="KJV24711.1"/>
    </source>
</evidence>
<organism evidence="1 2">
    <name type="scientific">Luteibacter yeojuensis</name>
    <dbReference type="NCBI Taxonomy" id="345309"/>
    <lineage>
        <taxon>Bacteria</taxon>
        <taxon>Pseudomonadati</taxon>
        <taxon>Pseudomonadota</taxon>
        <taxon>Gammaproteobacteria</taxon>
        <taxon>Lysobacterales</taxon>
        <taxon>Rhodanobacteraceae</taxon>
        <taxon>Luteibacter</taxon>
    </lineage>
</organism>
<proteinExistence type="predicted"/>
<sequence length="69" mass="7591">MQARNFEVSVVHPNGKAAVEIMFNEKVHGLSGDTLWLSLEESASAEDAEALRTLLERVGHRITVTNARS</sequence>
<name>A0A0F3K0L4_9GAMM</name>
<keyword evidence="2" id="KW-1185">Reference proteome</keyword>